<dbReference type="EC" id="4.2.2.n1" evidence="2"/>
<sequence length="390" mass="42046">MRRGLAWAVVALALVGCAPQPVRTPPPLPPAPGPAPGPDRLGLIPARFDELPGWREDALAQALPALTRTCDRLMRQPPEKSIGADGMGGTAADWHGPCAAARRLPAHDHETTRTFFEGWFAPYLVTNNGSAEGLFTGYFEPELPASRTRSARFSVPLYGKPKDLVVKGDQIGRVVGGQLAPYPTRAEIEAGALGNLAPVIAWLDDAVDAHILHIQGSGRLRLEDGTVLRLGVAGTNGHKFVGIGRLMRERGLLDDVSMPSIRAWLKANPTKARALMAENPRYVFYRLQEGDGPVGSEGVALTPERSLAVDPRFIPLGVPIFLDTVEPSGRALRRLVMAQDTGGAIKGPIRGDFFWGPGEGAFEKAGRMKSAGRYWVILPRSRSPRVAMMD</sequence>
<dbReference type="PROSITE" id="PS51257">
    <property type="entry name" value="PROKAR_LIPOPROTEIN"/>
    <property type="match status" value="1"/>
</dbReference>
<dbReference type="GO" id="GO:0019867">
    <property type="term" value="C:outer membrane"/>
    <property type="evidence" value="ECO:0007669"/>
    <property type="project" value="InterPro"/>
</dbReference>
<dbReference type="GO" id="GO:0009253">
    <property type="term" value="P:peptidoglycan catabolic process"/>
    <property type="evidence" value="ECO:0007669"/>
    <property type="project" value="TreeGrafter"/>
</dbReference>
<dbReference type="SUPFAM" id="SSF50685">
    <property type="entry name" value="Barwin-like endoglucanases"/>
    <property type="match status" value="1"/>
</dbReference>
<evidence type="ECO:0000259" key="6">
    <source>
        <dbReference type="SMART" id="SM00925"/>
    </source>
</evidence>
<dbReference type="GO" id="GO:0008933">
    <property type="term" value="F:peptidoglycan lytic transglycosylase activity"/>
    <property type="evidence" value="ECO:0007669"/>
    <property type="project" value="TreeGrafter"/>
</dbReference>
<evidence type="ECO:0000313" key="7">
    <source>
        <dbReference type="EMBL" id="OAN47160.1"/>
    </source>
</evidence>
<dbReference type="PIRSF" id="PIRSF019422">
    <property type="entry name" value="MltA"/>
    <property type="match status" value="1"/>
</dbReference>
<dbReference type="Gene3D" id="2.40.40.10">
    <property type="entry name" value="RlpA-like domain"/>
    <property type="match status" value="1"/>
</dbReference>
<reference evidence="7 8" key="1">
    <citation type="submission" date="2016-04" db="EMBL/GenBank/DDBJ databases">
        <title>Draft genome sequence of freshwater magnetotactic bacteria Magnetospirillum marisnigri SP-1 and Magnetospirillum moscoviense BB-1.</title>
        <authorList>
            <person name="Koziaeva V."/>
            <person name="Dziuba M.V."/>
            <person name="Ivanov T.M."/>
            <person name="Kuznetsov B."/>
            <person name="Grouzdev D.S."/>
        </authorList>
    </citation>
    <scope>NUCLEOTIDE SEQUENCE [LARGE SCALE GENOMIC DNA]</scope>
    <source>
        <strain evidence="7 8">BB-1</strain>
    </source>
</reference>
<keyword evidence="8" id="KW-1185">Reference proteome</keyword>
<dbReference type="EMBL" id="LWQU01000168">
    <property type="protein sequence ID" value="OAN47160.1"/>
    <property type="molecule type" value="Genomic_DNA"/>
</dbReference>
<protein>
    <recommendedName>
        <fullName evidence="2">peptidoglycan lytic exotransglycosylase</fullName>
        <ecNumber evidence="2">4.2.2.n1</ecNumber>
    </recommendedName>
    <alternativeName>
        <fullName evidence="5">Murein hydrolase A</fullName>
    </alternativeName>
</protein>
<dbReference type="CDD" id="cd14668">
    <property type="entry name" value="mlta_B"/>
    <property type="match status" value="1"/>
</dbReference>
<evidence type="ECO:0000256" key="4">
    <source>
        <dbReference type="ARBA" id="ARBA00023316"/>
    </source>
</evidence>
<comment type="catalytic activity">
    <reaction evidence="1">
        <text>Exolytic cleavage of the (1-&gt;4)-beta-glycosidic linkage between N-acetylmuramic acid (MurNAc) and N-acetylglucosamine (GlcNAc) residues in peptidoglycan, from either the reducing or the non-reducing ends of the peptidoglycan chains, with concomitant formation of a 1,6-anhydrobond in the MurNAc residue.</text>
        <dbReference type="EC" id="4.2.2.n1"/>
    </reaction>
</comment>
<dbReference type="InterPro" id="IPR026044">
    <property type="entry name" value="MltA"/>
</dbReference>
<dbReference type="InterPro" id="IPR010611">
    <property type="entry name" value="3D_dom"/>
</dbReference>
<evidence type="ECO:0000256" key="1">
    <source>
        <dbReference type="ARBA" id="ARBA00001420"/>
    </source>
</evidence>
<keyword evidence="4" id="KW-0961">Cell wall biogenesis/degradation</keyword>
<dbReference type="Gene3D" id="2.40.240.50">
    <property type="entry name" value="Barwin-like endoglucanases"/>
    <property type="match status" value="1"/>
</dbReference>
<dbReference type="CDD" id="cd14485">
    <property type="entry name" value="mltA_like_LT_A"/>
    <property type="match status" value="1"/>
</dbReference>
<organism evidence="7 8">
    <name type="scientific">Magnetospirillum moscoviense</name>
    <dbReference type="NCBI Taxonomy" id="1437059"/>
    <lineage>
        <taxon>Bacteria</taxon>
        <taxon>Pseudomonadati</taxon>
        <taxon>Pseudomonadota</taxon>
        <taxon>Alphaproteobacteria</taxon>
        <taxon>Rhodospirillales</taxon>
        <taxon>Rhodospirillaceae</taxon>
        <taxon>Magnetospirillum</taxon>
    </lineage>
</organism>
<dbReference type="PANTHER" id="PTHR30124:SF0">
    <property type="entry name" value="MEMBRANE-BOUND LYTIC MUREIN TRANSGLYCOSYLASE A"/>
    <property type="match status" value="1"/>
</dbReference>
<keyword evidence="3" id="KW-0456">Lyase</keyword>
<evidence type="ECO:0000256" key="5">
    <source>
        <dbReference type="ARBA" id="ARBA00030918"/>
    </source>
</evidence>
<feature type="domain" description="Lytic transglycosylase MltA" evidence="6">
    <location>
        <begin position="142"/>
        <end position="286"/>
    </location>
</feature>
<gene>
    <name evidence="7" type="ORF">A6A05_15785</name>
</gene>
<dbReference type="GO" id="GO:0071555">
    <property type="term" value="P:cell wall organization"/>
    <property type="evidence" value="ECO:0007669"/>
    <property type="project" value="UniProtKB-KW"/>
</dbReference>
<dbReference type="Pfam" id="PF03562">
    <property type="entry name" value="MltA"/>
    <property type="match status" value="1"/>
</dbReference>
<dbReference type="InterPro" id="IPR005300">
    <property type="entry name" value="MltA_B"/>
</dbReference>
<dbReference type="STRING" id="1437059.A6A05_15785"/>
<accession>A0A178MEE9</accession>
<proteinExistence type="predicted"/>
<dbReference type="GO" id="GO:0004553">
    <property type="term" value="F:hydrolase activity, hydrolyzing O-glycosyl compounds"/>
    <property type="evidence" value="ECO:0007669"/>
    <property type="project" value="InterPro"/>
</dbReference>
<dbReference type="SMART" id="SM00925">
    <property type="entry name" value="MltA"/>
    <property type="match status" value="1"/>
</dbReference>
<dbReference type="PANTHER" id="PTHR30124">
    <property type="entry name" value="MEMBRANE-BOUND LYTIC MUREIN TRANSGLYCOSYLASE A"/>
    <property type="match status" value="1"/>
</dbReference>
<dbReference type="Pfam" id="PF06725">
    <property type="entry name" value="3D"/>
    <property type="match status" value="1"/>
</dbReference>
<name>A0A178MEE9_9PROT</name>
<dbReference type="Proteomes" id="UP000078543">
    <property type="component" value="Unassembled WGS sequence"/>
</dbReference>
<evidence type="ECO:0000313" key="8">
    <source>
        <dbReference type="Proteomes" id="UP000078543"/>
    </source>
</evidence>
<evidence type="ECO:0000256" key="2">
    <source>
        <dbReference type="ARBA" id="ARBA00012587"/>
    </source>
</evidence>
<evidence type="ECO:0000256" key="3">
    <source>
        <dbReference type="ARBA" id="ARBA00023239"/>
    </source>
</evidence>
<dbReference type="InterPro" id="IPR036908">
    <property type="entry name" value="RlpA-like_sf"/>
</dbReference>
<dbReference type="GO" id="GO:0009254">
    <property type="term" value="P:peptidoglycan turnover"/>
    <property type="evidence" value="ECO:0007669"/>
    <property type="project" value="InterPro"/>
</dbReference>
<comment type="caution">
    <text evidence="7">The sequence shown here is derived from an EMBL/GenBank/DDBJ whole genome shotgun (WGS) entry which is preliminary data.</text>
</comment>
<dbReference type="AlphaFoldDB" id="A0A178MEE9"/>